<proteinExistence type="predicted"/>
<reference evidence="2 3" key="1">
    <citation type="journal article" date="2015" name="J. Biotechnol.">
        <title>Complete genome sequence of Paenibacillus beijingensis 7188(T) (=DSM 24997(T)), a novel rhizobacterium from jujube garden soil.</title>
        <authorList>
            <person name="Kwak Y."/>
            <person name="Shin J.H."/>
        </authorList>
    </citation>
    <scope>NUCLEOTIDE SEQUENCE [LARGE SCALE GENOMIC DNA]</scope>
    <source>
        <strain evidence="2 3">DSM 24997</strain>
    </source>
</reference>
<dbReference type="KEGG" id="pbj:VN24_07625"/>
<protein>
    <submittedName>
        <fullName evidence="2">Uncharacterized protein</fullName>
    </submittedName>
</protein>
<organism evidence="2 3">
    <name type="scientific">Paenibacillus beijingensis</name>
    <dbReference type="NCBI Taxonomy" id="1126833"/>
    <lineage>
        <taxon>Bacteria</taxon>
        <taxon>Bacillati</taxon>
        <taxon>Bacillota</taxon>
        <taxon>Bacilli</taxon>
        <taxon>Bacillales</taxon>
        <taxon>Paenibacillaceae</taxon>
        <taxon>Paenibacillus</taxon>
    </lineage>
</organism>
<feature type="region of interest" description="Disordered" evidence="1">
    <location>
        <begin position="51"/>
        <end position="72"/>
    </location>
</feature>
<evidence type="ECO:0000313" key="3">
    <source>
        <dbReference type="Proteomes" id="UP000032633"/>
    </source>
</evidence>
<dbReference type="RefSeq" id="WP_045669901.1">
    <property type="nucleotide sequence ID" value="NZ_CP011058.1"/>
</dbReference>
<gene>
    <name evidence="2" type="ORF">VN24_07625</name>
</gene>
<dbReference type="Proteomes" id="UP000032633">
    <property type="component" value="Chromosome"/>
</dbReference>
<accession>A0A0D5NGR5</accession>
<evidence type="ECO:0000256" key="1">
    <source>
        <dbReference type="SAM" id="MobiDB-lite"/>
    </source>
</evidence>
<keyword evidence="3" id="KW-1185">Reference proteome</keyword>
<name>A0A0D5NGR5_9BACL</name>
<dbReference type="HOGENOM" id="CLU_2344011_0_0_9"/>
<evidence type="ECO:0000313" key="2">
    <source>
        <dbReference type="EMBL" id="AJY74466.1"/>
    </source>
</evidence>
<dbReference type="EMBL" id="CP011058">
    <property type="protein sequence ID" value="AJY74466.1"/>
    <property type="molecule type" value="Genomic_DNA"/>
</dbReference>
<sequence length="97" mass="10972">MFGAIFSSYLYGPILTNMPHFEGRAGSREKEEQKISICTRQTVLLRIIPAGNPLGSKGAPRRVRPSSDPARLGSVRVRPVRFRPVRLSPFDSFRMRE</sequence>
<reference evidence="3" key="2">
    <citation type="submission" date="2015-03" db="EMBL/GenBank/DDBJ databases">
        <title>Genome sequence of Paenibacillus beijingensis strain DSM 24997T.</title>
        <authorList>
            <person name="Kwak Y."/>
            <person name="Shin J.-H."/>
        </authorList>
    </citation>
    <scope>NUCLEOTIDE SEQUENCE [LARGE SCALE GENOMIC DNA]</scope>
    <source>
        <strain evidence="3">DSM 24997</strain>
    </source>
</reference>
<dbReference type="PATRIC" id="fig|1126833.4.peg.1678"/>
<dbReference type="AlphaFoldDB" id="A0A0D5NGR5"/>